<accession>A0AAD1U0Z7</accession>
<comment type="caution">
    <text evidence="2">The sequence shown here is derived from an EMBL/GenBank/DDBJ whole genome shotgun (WGS) entry which is preliminary data.</text>
</comment>
<protein>
    <submittedName>
        <fullName evidence="2">Uncharacterized protein</fullName>
    </submittedName>
</protein>
<dbReference type="Proteomes" id="UP001295684">
    <property type="component" value="Unassembled WGS sequence"/>
</dbReference>
<keyword evidence="3" id="KW-1185">Reference proteome</keyword>
<organism evidence="2 3">
    <name type="scientific">Euplotes crassus</name>
    <dbReference type="NCBI Taxonomy" id="5936"/>
    <lineage>
        <taxon>Eukaryota</taxon>
        <taxon>Sar</taxon>
        <taxon>Alveolata</taxon>
        <taxon>Ciliophora</taxon>
        <taxon>Intramacronucleata</taxon>
        <taxon>Spirotrichea</taxon>
        <taxon>Hypotrichia</taxon>
        <taxon>Euplotida</taxon>
        <taxon>Euplotidae</taxon>
        <taxon>Moneuplotes</taxon>
    </lineage>
</organism>
<dbReference type="EMBL" id="CAMPGE010000593">
    <property type="protein sequence ID" value="CAI2359345.1"/>
    <property type="molecule type" value="Genomic_DNA"/>
</dbReference>
<proteinExistence type="predicted"/>
<name>A0AAD1U0Z7_EUPCR</name>
<feature type="compositionally biased region" description="Polar residues" evidence="1">
    <location>
        <begin position="9"/>
        <end position="22"/>
    </location>
</feature>
<evidence type="ECO:0000313" key="2">
    <source>
        <dbReference type="EMBL" id="CAI2359345.1"/>
    </source>
</evidence>
<gene>
    <name evidence="2" type="ORF">ECRASSUSDP1_LOCUS633</name>
</gene>
<dbReference type="AlphaFoldDB" id="A0AAD1U0Z7"/>
<feature type="region of interest" description="Disordered" evidence="1">
    <location>
        <begin position="264"/>
        <end position="289"/>
    </location>
</feature>
<evidence type="ECO:0000313" key="3">
    <source>
        <dbReference type="Proteomes" id="UP001295684"/>
    </source>
</evidence>
<feature type="region of interest" description="Disordered" evidence="1">
    <location>
        <begin position="1"/>
        <end position="23"/>
    </location>
</feature>
<reference evidence="2" key="1">
    <citation type="submission" date="2023-07" db="EMBL/GenBank/DDBJ databases">
        <authorList>
            <consortium name="AG Swart"/>
            <person name="Singh M."/>
            <person name="Singh A."/>
            <person name="Seah K."/>
            <person name="Emmerich C."/>
        </authorList>
    </citation>
    <scope>NUCLEOTIDE SEQUENCE</scope>
    <source>
        <strain evidence="2">DP1</strain>
    </source>
</reference>
<evidence type="ECO:0000256" key="1">
    <source>
        <dbReference type="SAM" id="MobiDB-lite"/>
    </source>
</evidence>
<sequence length="324" mass="37460">MNKHEKSKSISIGPSLNQSITKSFRKKESTNSVSFNLDTINHHSPAKNKKITLSLRRFNKNKRQTSFRTTQEKMDFMIAAYNNKMEIKNALNYSSDSSLSDDHLFKTFSPRKEKIERSSWTKISDLIFYKDKTAFHNRIKNIKKSIQEKVPNDEAKLYSPKNARRSPPKKRKHGDRRHALISAMKAPYHAKHDRGTPSNLNSVYYPSTSIQEGGVESDDNTFDFSIKLRKRLKPKAKRLSPMRINLKAISFKMMKKGMSEALKPIQKQKPEDSSRKHQRSASVRTAKVDNRLAYSLKSESKKGPTVENYMRKMALKRHGLDNNL</sequence>